<name>A0A6C0HC20_9ZZZZ</name>
<dbReference type="Pfam" id="PF05000">
    <property type="entry name" value="RNA_pol_Rpb1_4"/>
    <property type="match status" value="1"/>
</dbReference>
<dbReference type="InterPro" id="IPR038593">
    <property type="entry name" value="RNA_pol_Rpb1_7_sf"/>
</dbReference>
<dbReference type="Pfam" id="PF14890">
    <property type="entry name" value="Intein_splicing"/>
    <property type="match status" value="3"/>
</dbReference>
<dbReference type="Gene3D" id="1.10.150.390">
    <property type="match status" value="1"/>
</dbReference>
<dbReference type="Gene3D" id="1.10.274.100">
    <property type="entry name" value="RNA polymerase Rpb1, domain 3"/>
    <property type="match status" value="1"/>
</dbReference>
<accession>A0A6C0HC20</accession>
<evidence type="ECO:0000256" key="1">
    <source>
        <dbReference type="ARBA" id="ARBA00012418"/>
    </source>
</evidence>
<sequence length="2510" mass="283416">MEMNLHMPQDVEAESELRNLAAVPYQIISPANNSPIIGIYQDSMLGCNRFTREGIRFTPREAMNILMMFQRVNEKALNSIIEERGVVTNFELMSQILPPLSLKYNTKLFKDTEDKSKSNNVLEIKNGQYLRGQMEKGVLGGGTKGLIQRICNDFGNFASANFVDDLQNIITEYMKSSAYSVGISDLIADEKTNQDIVKIITEKKMDVKKLIDQTQIGVFENKTGKTNEEEFETQVNNILNQASSEAGKVGLTSLSKDNRFVIMVSAGSKGSDLNISQMISCLGQQNVDGKRIPYGFDHRTLPHFTKYDDSPSARGFVESSYINGLNPQELFFHAMGGRVGLIDTAVKSVTWETPIVIIENCKTRYIEIGKWIDNQLDNAAPESIQHFTERQMELLNIKNGDVYIPTTDENGVVTWGEVTAITRHDPGTELYEIKTSGGRSVIVTESKSLLIWNKETQKLKETPTPDIKIGDCVPVTMDLCEPPIVSKNINMTEYLPKTEYVYGTDFNKAINMMQTAMEGRSKIPEKWWTDNNGKSFVLPYSKKSSLQRTNVRSNTANVKDGFIYPYSGNRKDTAIPEEFELNEMNGIFIGLFLAEGNAGKNTVCITNNNENIRTFVKNWFAKHSIEFREKTRINKIGGTTTTIIGASSVLSTFLTKFVGHGAANKYVPSEAFIAPREFVMGLLNGYYSGDGSISKNSVDCGSASKRLIEGISMLCSRFGIFGKVFKTQLKSNNLGTKNIKPTYRLSIRAQWGKIFSEKVSLLEENKQKKMMSIKWSATHRNFDTYNNVVLDKIVEINIIGVEDHPKVYDLTIPSTLNFGLANGLQVRDTSTTGYIQRRLIKGLEDLMVSYDMTVRTNKGKLVQFAYGDDGIDPVKVENQSMPLVSMSIQDIYAHYNIPDESGKTKALSSVFLKPALARYKKQMKETQEKCKFYTDLMIENRDLIVKNVFKNKGDSVVNCPVAFAYIINNVIGQQNINASSITDLTPLEAFDMIERCYSNLEKIRCAVPTALFKTLYFYYLSPKDLLFVKRFNKAALTVLLENVAVNYKRAIVAPGEMVGMVAAQSIGEPTTQMSALKCEHIRCAKINKITKEISMVSGEIGSMCDALIEQHPQYTFGTGHVDSVETILDGVEDEYYIIGVDTEEKTHWNKISHVSRHPVNGNVMKVTTKSGRIVSTTTSHSHLVRDEKTQTVVPITGANMKEGMRIPVAKHIDNTFVKDSVTIGTTVQKLDHLFGWFIGAYLAEGNLNKKTGTQNVSGSINITNISSHFIENTKKFATRLGKDGRVVERECEYGPSVITSFSCKPLADFLLATCDNGSFVKHVPDFAFLAPNEFKAGLIQAYFDGDGNFQCDEGHHQIRVCSRSKQLTKDMALMLNYFDIFGSIKENFTRGSNIYNLAISAKYSRQYQESIGSQVHGDKLQALVDYIDRDNAHDLSDEIDKINGLGAIIAKCGKTLKLPGQSRNYGRWAKKDTIGRRTLQKYIQVFESHENSSLIKDELRILNQAANSGVIWDEIKKIEVWTPEQTEYVYDFTVPGNQTFMTDYGIIIHNTLNSVTFETPIIVKDSNGKIQKVHIGDFIGKHIDDAKKLEYYSENDTTWAEPKEYFEIPSCDEDGNVIWKQIEAVTKHPVVNKDGTNTMLKFTTEEEREVIVTKAKSLLKLVNGKIVQMDGDQFKVGDYLPVSTKQIDFAESRSLNLREILPPTEYIYSSEVEKATSVMQEYHWWCKHQGKTFTLPYSRSDCFVAKVSDKLRNGCKSKTEFVPGCVYTKQTNMNAYTIPEEIPLDYNFGYLVGAYAAEGCMTKFQLSIANNDEAYFTPIMMLLQQWNISTKLFKQNNKGQQGWTSQDLRIYNTVLCRILDSLCGKLGHNKFVSDKIIFSNKECIQGFLDAYIGGDGTVSTKDKSIMMSSVSKELLVDVQQMLNNVGIYSFIKKLTKQTSNNRGTLPENIHQGYILYVRNQQAKQLASMLDIKIEYKKKNCIIIADHSSKFDYKINRNYLYVPNEIDGQIVMEPRKDESFVDVLFDKIKSIEEVPNTTNYAYDLTVADTRNFNIYNGLALRDTFHFAGVSSKSNVTRGVPRIEEILSLSSDPKNPSLTVFLKPEDEADREKAQSIMYMLEHTKMKEVVASTEICFDPDDLNTLINEDESTMQQFRAFENMVDECMETSLTEETNEKSKWILRMEMNPEVMLEKNITMDDVNFTLKNSFGDDISCVYSDYNADKLVFRIRMNNVIKQGTSKGGAKKTKVNPLDQSDQIYLLKNFQDQLLENIVLRGIKRIKKVILRKIKDNVTQEAGVFKKKDIWVLDTIGTNMMDVLALDYIDPNRTFSNDIVEIYETFGIEAARQAIYNELADVIEFDGTYINFHHLSILCDRMTFTNKMISIFRHGINNDNIGPIAKASFEETPEMFLKAARHAELDTLRGVSANVMCGQEGLFGTNAFQVVLDLEEMRKLEEVAVYEKINEEDSIEKLFGGVENPDDQCSSNKLTIQNNVVSIKTADLGQDNTYNPGF</sequence>
<dbReference type="InterPro" id="IPR007083">
    <property type="entry name" value="RNA_pol_Rpb1_4"/>
</dbReference>
<dbReference type="Pfam" id="PF04992">
    <property type="entry name" value="RNA_pol_Rpb1_6"/>
    <property type="match status" value="1"/>
</dbReference>
<dbReference type="NCBIfam" id="TIGR01443">
    <property type="entry name" value="intein_Cterm"/>
    <property type="match status" value="1"/>
</dbReference>
<dbReference type="Pfam" id="PF14528">
    <property type="entry name" value="LAGLIDADG_3"/>
    <property type="match status" value="3"/>
</dbReference>
<dbReference type="GO" id="GO:0016539">
    <property type="term" value="P:intein-mediated protein splicing"/>
    <property type="evidence" value="ECO:0007669"/>
    <property type="project" value="InterPro"/>
</dbReference>
<dbReference type="GO" id="GO:0003899">
    <property type="term" value="F:DNA-directed RNA polymerase activity"/>
    <property type="evidence" value="ECO:0007669"/>
    <property type="project" value="UniProtKB-EC"/>
</dbReference>
<dbReference type="Gene3D" id="1.10.132.30">
    <property type="match status" value="1"/>
</dbReference>
<dbReference type="InterPro" id="IPR004042">
    <property type="entry name" value="Intein_endonuc_central"/>
</dbReference>
<dbReference type="Gene3D" id="3.10.28.10">
    <property type="entry name" value="Homing endonucleases"/>
    <property type="match status" value="3"/>
</dbReference>
<evidence type="ECO:0000256" key="6">
    <source>
        <dbReference type="ARBA" id="ARBA00023000"/>
    </source>
</evidence>
<dbReference type="InterPro" id="IPR004860">
    <property type="entry name" value="LAGLIDADG_dom"/>
</dbReference>
<proteinExistence type="predicted"/>
<dbReference type="InterPro" id="IPR006142">
    <property type="entry name" value="INTEIN"/>
</dbReference>
<protein>
    <recommendedName>
        <fullName evidence="1">DNA-directed RNA polymerase</fullName>
        <ecNumber evidence="1">2.7.7.6</ecNumber>
    </recommendedName>
</protein>
<dbReference type="Pfam" id="PF04983">
    <property type="entry name" value="RNA_pol_Rpb1_3"/>
    <property type="match status" value="1"/>
</dbReference>
<dbReference type="InterPro" id="IPR038120">
    <property type="entry name" value="Rpb1_funnel_sf"/>
</dbReference>
<keyword evidence="3" id="KW-0808">Transferase</keyword>
<feature type="domain" description="DOD-type homing endonuclease" evidence="8">
    <location>
        <begin position="1237"/>
        <end position="1380"/>
    </location>
</feature>
<dbReference type="InterPro" id="IPR003587">
    <property type="entry name" value="Hint_dom_N"/>
</dbReference>
<keyword evidence="4" id="KW-0548">Nucleotidyltransferase</keyword>
<dbReference type="PANTHER" id="PTHR19376">
    <property type="entry name" value="DNA-DIRECTED RNA POLYMERASE"/>
    <property type="match status" value="1"/>
</dbReference>
<dbReference type="EC" id="2.7.7.6" evidence="1"/>
<dbReference type="GO" id="GO:0006351">
    <property type="term" value="P:DNA-templated transcription"/>
    <property type="evidence" value="ECO:0007669"/>
    <property type="project" value="InterPro"/>
</dbReference>
<organism evidence="9">
    <name type="scientific">viral metagenome</name>
    <dbReference type="NCBI Taxonomy" id="1070528"/>
    <lineage>
        <taxon>unclassified sequences</taxon>
        <taxon>metagenomes</taxon>
        <taxon>organismal metagenomes</taxon>
    </lineage>
</organism>
<keyword evidence="6" id="KW-0651">Protein splicing</keyword>
<dbReference type="EMBL" id="MN739929">
    <property type="protein sequence ID" value="QHT78138.1"/>
    <property type="molecule type" value="Genomic_DNA"/>
</dbReference>
<evidence type="ECO:0000256" key="4">
    <source>
        <dbReference type="ARBA" id="ARBA00022695"/>
    </source>
</evidence>
<evidence type="ECO:0000256" key="3">
    <source>
        <dbReference type="ARBA" id="ARBA00022679"/>
    </source>
</evidence>
<reference evidence="9" key="1">
    <citation type="journal article" date="2020" name="Nature">
        <title>Giant virus diversity and host interactions through global metagenomics.</title>
        <authorList>
            <person name="Schulz F."/>
            <person name="Roux S."/>
            <person name="Paez-Espino D."/>
            <person name="Jungbluth S."/>
            <person name="Walsh D.A."/>
            <person name="Denef V.J."/>
            <person name="McMahon K.D."/>
            <person name="Konstantinidis K.T."/>
            <person name="Eloe-Fadrosh E.A."/>
            <person name="Kyrpides N.C."/>
            <person name="Woyke T."/>
        </authorList>
    </citation>
    <scope>NUCLEOTIDE SEQUENCE</scope>
    <source>
        <strain evidence="9">GVMAG-M-3300023179-91</strain>
    </source>
</reference>
<dbReference type="Gene3D" id="6.20.50.80">
    <property type="match status" value="1"/>
</dbReference>
<keyword evidence="2" id="KW-0240">DNA-directed RNA polymerase</keyword>
<dbReference type="InterPro" id="IPR007081">
    <property type="entry name" value="RNA_pol_Rpb1_5"/>
</dbReference>
<dbReference type="PROSITE" id="PS50818">
    <property type="entry name" value="INTEIN_C_TER"/>
    <property type="match status" value="1"/>
</dbReference>
<dbReference type="Pfam" id="PF04998">
    <property type="entry name" value="RNA_pol_Rpb1_5"/>
    <property type="match status" value="2"/>
</dbReference>
<dbReference type="SUPFAM" id="SSF51294">
    <property type="entry name" value="Hedgehog/intein (Hint) domain"/>
    <property type="match status" value="3"/>
</dbReference>
<evidence type="ECO:0000313" key="9">
    <source>
        <dbReference type="EMBL" id="QHT78138.1"/>
    </source>
</evidence>
<feature type="domain" description="DOD-type homing endonuclease" evidence="8">
    <location>
        <begin position="1791"/>
        <end position="1927"/>
    </location>
</feature>
<evidence type="ECO:0000256" key="7">
    <source>
        <dbReference type="ARBA" id="ARBA00023163"/>
    </source>
</evidence>
<evidence type="ECO:0000256" key="5">
    <source>
        <dbReference type="ARBA" id="ARBA00022813"/>
    </source>
</evidence>
<dbReference type="SMART" id="SM00306">
    <property type="entry name" value="HintN"/>
    <property type="match status" value="3"/>
</dbReference>
<dbReference type="Gene3D" id="2.170.16.10">
    <property type="entry name" value="Hedgehog/Intein (Hint) domain"/>
    <property type="match status" value="4"/>
</dbReference>
<dbReference type="InterPro" id="IPR027434">
    <property type="entry name" value="Homing_endonucl"/>
</dbReference>
<dbReference type="InterPro" id="IPR007075">
    <property type="entry name" value="RNA_pol_Rpb1_6"/>
</dbReference>
<dbReference type="GO" id="GO:0003677">
    <property type="term" value="F:DNA binding"/>
    <property type="evidence" value="ECO:0007669"/>
    <property type="project" value="InterPro"/>
</dbReference>
<dbReference type="InterPro" id="IPR003586">
    <property type="entry name" value="Hint_dom_C"/>
</dbReference>
<keyword evidence="5" id="KW-0068">Autocatalytic cleavage</keyword>
<dbReference type="SUPFAM" id="SSF64484">
    <property type="entry name" value="beta and beta-prime subunits of DNA dependent RNA-polymerase"/>
    <property type="match status" value="3"/>
</dbReference>
<feature type="domain" description="DOD-type homing endonuclease" evidence="8">
    <location>
        <begin position="588"/>
        <end position="720"/>
    </location>
</feature>
<dbReference type="Pfam" id="PF04990">
    <property type="entry name" value="RNA_pol_Rpb1_7"/>
    <property type="match status" value="1"/>
</dbReference>
<dbReference type="PRINTS" id="PR00379">
    <property type="entry name" value="INTEIN"/>
</dbReference>
<dbReference type="SUPFAM" id="SSF55608">
    <property type="entry name" value="Homing endonucleases"/>
    <property type="match status" value="4"/>
</dbReference>
<keyword evidence="7" id="KW-0804">Transcription</keyword>
<dbReference type="Gene3D" id="6.10.250.2940">
    <property type="match status" value="1"/>
</dbReference>
<dbReference type="InterPro" id="IPR036844">
    <property type="entry name" value="Hint_dom_sf"/>
</dbReference>
<dbReference type="InterPro" id="IPR007073">
    <property type="entry name" value="RNA_pol_Rpb1_7"/>
</dbReference>
<dbReference type="PANTHER" id="PTHR19376:SF37">
    <property type="entry name" value="DNA-DIRECTED RNA POLYMERASE II SUBUNIT RPB1"/>
    <property type="match status" value="1"/>
</dbReference>
<dbReference type="InterPro" id="IPR045867">
    <property type="entry name" value="DNA-dir_RpoC_beta_prime"/>
</dbReference>
<dbReference type="InterPro" id="IPR030934">
    <property type="entry name" value="Intein_C"/>
</dbReference>
<dbReference type="CDD" id="cd00081">
    <property type="entry name" value="Hint"/>
    <property type="match status" value="3"/>
</dbReference>
<dbReference type="SMART" id="SM00305">
    <property type="entry name" value="HintC"/>
    <property type="match status" value="3"/>
</dbReference>
<dbReference type="InterPro" id="IPR042102">
    <property type="entry name" value="RNA_pol_Rpb1_3_sf"/>
</dbReference>
<dbReference type="GO" id="GO:0004519">
    <property type="term" value="F:endonuclease activity"/>
    <property type="evidence" value="ECO:0007669"/>
    <property type="project" value="InterPro"/>
</dbReference>
<dbReference type="PROSITE" id="PS50819">
    <property type="entry name" value="INTEIN_ENDONUCLEASE"/>
    <property type="match status" value="3"/>
</dbReference>
<dbReference type="Gene3D" id="3.30.1360.140">
    <property type="match status" value="1"/>
</dbReference>
<dbReference type="GO" id="GO:0000428">
    <property type="term" value="C:DNA-directed RNA polymerase complex"/>
    <property type="evidence" value="ECO:0007669"/>
    <property type="project" value="UniProtKB-KW"/>
</dbReference>
<evidence type="ECO:0000259" key="8">
    <source>
        <dbReference type="PROSITE" id="PS50819"/>
    </source>
</evidence>
<dbReference type="InterPro" id="IPR007066">
    <property type="entry name" value="RNA_pol_Rpb1_3"/>
</dbReference>
<evidence type="ECO:0000256" key="2">
    <source>
        <dbReference type="ARBA" id="ARBA00022478"/>
    </source>
</evidence>